<evidence type="ECO:0000313" key="2">
    <source>
        <dbReference type="EMBL" id="WFD44807.1"/>
    </source>
</evidence>
<evidence type="ECO:0000256" key="1">
    <source>
        <dbReference type="SAM" id="Phobius"/>
    </source>
</evidence>
<protein>
    <submittedName>
        <fullName evidence="2">Uncharacterized protein</fullName>
    </submittedName>
</protein>
<proteinExistence type="predicted"/>
<keyword evidence="1" id="KW-0472">Membrane</keyword>
<sequence length="135" mass="15352">MRSNDLTNDRNWHLGNKHVGLMHVCKCTCFTTNTTLIPLYATARQRQDLCNLCTREFCLERAEGCRGAQIAQVNDDVATGYEGQVWAKCFVRDPTKDQLIVLFYLFAVVALLLWAFARQRGGAALVMRLRNLLRG</sequence>
<feature type="transmembrane region" description="Helical" evidence="1">
    <location>
        <begin position="99"/>
        <end position="117"/>
    </location>
</feature>
<keyword evidence="1" id="KW-1133">Transmembrane helix</keyword>
<evidence type="ECO:0000313" key="3">
    <source>
        <dbReference type="Proteomes" id="UP001214628"/>
    </source>
</evidence>
<dbReference type="PANTHER" id="PTHR36854:SF1">
    <property type="entry name" value="TRANSMEMBRANE PROTEIN"/>
    <property type="match status" value="1"/>
</dbReference>
<organism evidence="2 3">
    <name type="scientific">Malassezia psittaci</name>
    <dbReference type="NCBI Taxonomy" id="1821823"/>
    <lineage>
        <taxon>Eukaryota</taxon>
        <taxon>Fungi</taxon>
        <taxon>Dikarya</taxon>
        <taxon>Basidiomycota</taxon>
        <taxon>Ustilaginomycotina</taxon>
        <taxon>Malasseziomycetes</taxon>
        <taxon>Malasseziales</taxon>
        <taxon>Malasseziaceae</taxon>
        <taxon>Malassezia</taxon>
    </lineage>
</organism>
<dbReference type="EMBL" id="CP118380">
    <property type="protein sequence ID" value="WFD44807.1"/>
    <property type="molecule type" value="Genomic_DNA"/>
</dbReference>
<accession>A0AAF0FCG6</accession>
<keyword evidence="1" id="KW-0812">Transmembrane</keyword>
<dbReference type="AlphaFoldDB" id="A0AAF0FCG6"/>
<keyword evidence="3" id="KW-1185">Reference proteome</keyword>
<reference evidence="2" key="1">
    <citation type="submission" date="2023-02" db="EMBL/GenBank/DDBJ databases">
        <title>Mating type loci evolution in Malassezia.</title>
        <authorList>
            <person name="Coelho M.A."/>
        </authorList>
    </citation>
    <scope>NUCLEOTIDE SEQUENCE</scope>
    <source>
        <strain evidence="2">CBS 14136</strain>
    </source>
</reference>
<dbReference type="PANTHER" id="PTHR36854">
    <property type="entry name" value="CHROMOSOME 9, WHOLE GENOME SHOTGUN SEQUENCE"/>
    <property type="match status" value="1"/>
</dbReference>
<dbReference type="Proteomes" id="UP001214628">
    <property type="component" value="Chromosome 6"/>
</dbReference>
<name>A0AAF0FCG6_9BASI</name>
<gene>
    <name evidence="2" type="ORF">MPSI1_003478</name>
</gene>